<feature type="transmembrane region" description="Helical" evidence="6">
    <location>
        <begin position="217"/>
        <end position="238"/>
    </location>
</feature>
<evidence type="ECO:0000256" key="1">
    <source>
        <dbReference type="ARBA" id="ARBA00004651"/>
    </source>
</evidence>
<keyword evidence="3 6" id="KW-0812">Transmembrane</keyword>
<feature type="transmembrane region" description="Helical" evidence="6">
    <location>
        <begin position="12"/>
        <end position="32"/>
    </location>
</feature>
<feature type="transmembrane region" description="Helical" evidence="6">
    <location>
        <begin position="293"/>
        <end position="313"/>
    </location>
</feature>
<dbReference type="GO" id="GO:0009246">
    <property type="term" value="P:enterobacterial common antigen biosynthetic process"/>
    <property type="evidence" value="ECO:0007669"/>
    <property type="project" value="InterPro"/>
</dbReference>
<dbReference type="Proteomes" id="UP000239561">
    <property type="component" value="Unassembled WGS sequence"/>
</dbReference>
<organism evidence="7 8">
    <name type="scientific">Xanthomonas cucurbitae</name>
    <dbReference type="NCBI Taxonomy" id="56453"/>
    <lineage>
        <taxon>Bacteria</taxon>
        <taxon>Pseudomonadati</taxon>
        <taxon>Pseudomonadota</taxon>
        <taxon>Gammaproteobacteria</taxon>
        <taxon>Lysobacterales</taxon>
        <taxon>Lysobacteraceae</taxon>
        <taxon>Xanthomonas</taxon>
    </lineage>
</organism>
<evidence type="ECO:0000256" key="6">
    <source>
        <dbReference type="SAM" id="Phobius"/>
    </source>
</evidence>
<evidence type="ECO:0000313" key="8">
    <source>
        <dbReference type="Proteomes" id="UP000239561"/>
    </source>
</evidence>
<sequence length="417" mass="45854">MNVLRSSVYTSIATLTKLLAALVVLKLVALYAGPEGVGRLGQFLALMSVLAVLAGGGIATGVVKYVAEYRNDAAALGRLFGTSLWYTGCASVVISMLVLLFSGPLAHWLFADRSYQPVICALALAQMGIALVNYILAVINGFSDFRGLAIVQVGGSVLSVLLVAYASGRWHLHGVLIAWVSGQLFWLLSGALVLSRSAYFSNAMLRVRYDPIMVRKLATFSIMTLTSTLVPQLATMLVRDHLAEGFGWHQVGYWQAVSRVSDAYLLFFTTVINVYYLPRLASLHGRNAITRELWGAYCYLMPSVILAALAVYICREWVTWLLFDAEFSAAVPLYGAQLFGDVVKIAAFLLSYVMLAKAMTRVFVISECVFAVSYIFLVFIMSANFGVIGAVYAFIVNYVLYFLFNLVVVRRHLVRLE</sequence>
<evidence type="ECO:0000256" key="5">
    <source>
        <dbReference type="ARBA" id="ARBA00023136"/>
    </source>
</evidence>
<reference evidence="7 8" key="1">
    <citation type="submission" date="2016-08" db="EMBL/GenBank/DDBJ databases">
        <authorList>
            <person name="Seilhamer J.J."/>
        </authorList>
    </citation>
    <scope>NUCLEOTIDE SEQUENCE [LARGE SCALE GENOMIC DNA]</scope>
    <source>
        <strain evidence="7 8">CFBP2542</strain>
    </source>
</reference>
<evidence type="ECO:0000256" key="3">
    <source>
        <dbReference type="ARBA" id="ARBA00022692"/>
    </source>
</evidence>
<dbReference type="Pfam" id="PF01943">
    <property type="entry name" value="Polysacc_synt"/>
    <property type="match status" value="1"/>
</dbReference>
<gene>
    <name evidence="7" type="ORF">XcuCFBP2542_00430</name>
</gene>
<feature type="transmembrane region" description="Helical" evidence="6">
    <location>
        <begin position="44"/>
        <end position="67"/>
    </location>
</feature>
<accession>A0A2S7DXY2</accession>
<feature type="transmembrane region" description="Helical" evidence="6">
    <location>
        <begin position="172"/>
        <end position="196"/>
    </location>
</feature>
<feature type="transmembrane region" description="Helical" evidence="6">
    <location>
        <begin position="263"/>
        <end position="281"/>
    </location>
</feature>
<dbReference type="InterPro" id="IPR044550">
    <property type="entry name" value="WzxE"/>
</dbReference>
<dbReference type="CDD" id="cd13125">
    <property type="entry name" value="MATE_like_10"/>
    <property type="match status" value="1"/>
</dbReference>
<keyword evidence="4 6" id="KW-1133">Transmembrane helix</keyword>
<feature type="transmembrane region" description="Helical" evidence="6">
    <location>
        <begin position="387"/>
        <end position="409"/>
    </location>
</feature>
<feature type="transmembrane region" description="Helical" evidence="6">
    <location>
        <begin position="148"/>
        <end position="166"/>
    </location>
</feature>
<comment type="caution">
    <text evidence="7">The sequence shown here is derived from an EMBL/GenBank/DDBJ whole genome shotgun (WGS) entry which is preliminary data.</text>
</comment>
<dbReference type="GO" id="GO:0005886">
    <property type="term" value="C:plasma membrane"/>
    <property type="evidence" value="ECO:0007669"/>
    <property type="project" value="UniProtKB-SubCell"/>
</dbReference>
<keyword evidence="2" id="KW-1003">Cell membrane</keyword>
<dbReference type="InterPro" id="IPR002797">
    <property type="entry name" value="Polysacc_synth"/>
</dbReference>
<dbReference type="InterPro" id="IPR050833">
    <property type="entry name" value="Poly_Biosynth_Transport"/>
</dbReference>
<protein>
    <submittedName>
        <fullName evidence="7">O-antigen flippase</fullName>
    </submittedName>
</protein>
<feature type="transmembrane region" description="Helical" evidence="6">
    <location>
        <begin position="114"/>
        <end position="136"/>
    </location>
</feature>
<dbReference type="PANTHER" id="PTHR30250:SF30">
    <property type="entry name" value="LIPID III FLIPPASE"/>
    <property type="match status" value="1"/>
</dbReference>
<evidence type="ECO:0000313" key="7">
    <source>
        <dbReference type="EMBL" id="PPU78703.1"/>
    </source>
</evidence>
<evidence type="ECO:0000256" key="2">
    <source>
        <dbReference type="ARBA" id="ARBA00022475"/>
    </source>
</evidence>
<comment type="subcellular location">
    <subcellularLocation>
        <location evidence="1">Cell membrane</location>
        <topology evidence="1">Multi-pass membrane protein</topology>
    </subcellularLocation>
</comment>
<dbReference type="PANTHER" id="PTHR30250">
    <property type="entry name" value="PST FAMILY PREDICTED COLANIC ACID TRANSPORTER"/>
    <property type="match status" value="1"/>
</dbReference>
<feature type="transmembrane region" description="Helical" evidence="6">
    <location>
        <begin position="333"/>
        <end position="355"/>
    </location>
</feature>
<name>A0A2S7DXY2_9XANT</name>
<proteinExistence type="predicted"/>
<feature type="transmembrane region" description="Helical" evidence="6">
    <location>
        <begin position="362"/>
        <end position="381"/>
    </location>
</feature>
<evidence type="ECO:0000256" key="4">
    <source>
        <dbReference type="ARBA" id="ARBA00022989"/>
    </source>
</evidence>
<dbReference type="AlphaFoldDB" id="A0A2S7DXY2"/>
<dbReference type="RefSeq" id="WP_104601667.1">
    <property type="nucleotide sequence ID" value="NZ_CP082217.1"/>
</dbReference>
<keyword evidence="5 6" id="KW-0472">Membrane</keyword>
<dbReference type="EMBL" id="MDED01000001">
    <property type="protein sequence ID" value="PPU78703.1"/>
    <property type="molecule type" value="Genomic_DNA"/>
</dbReference>
<feature type="transmembrane region" description="Helical" evidence="6">
    <location>
        <begin position="79"/>
        <end position="102"/>
    </location>
</feature>